<dbReference type="Proteomes" id="UP000235406">
    <property type="component" value="Unassembled WGS sequence"/>
</dbReference>
<reference evidence="2" key="1">
    <citation type="submission" date="2016-07" db="EMBL/GenBank/DDBJ databases">
        <title>Nontailed viruses are major unrecognized killers of bacteria in the ocean.</title>
        <authorList>
            <person name="Kauffman K."/>
            <person name="Hussain F."/>
            <person name="Yang J."/>
            <person name="Arevalo P."/>
            <person name="Brown J."/>
            <person name="Cutler M."/>
            <person name="Kelly L."/>
            <person name="Polz M.F."/>
        </authorList>
    </citation>
    <scope>NUCLEOTIDE SEQUENCE [LARGE SCALE GENOMIC DNA]</scope>
    <source>
        <strain evidence="2">10N.261.46.F8</strain>
    </source>
</reference>
<comment type="caution">
    <text evidence="1">The sequence shown here is derived from an EMBL/GenBank/DDBJ whole genome shotgun (WGS) entry which is preliminary data.</text>
</comment>
<gene>
    <name evidence="1" type="ORF">BCT49_20985</name>
</gene>
<sequence length="164" mass="19308">MPLHYLLLTDAESDYYTDHPSELTQDSLVWYQNLQVYISSVDRILSRNEQIIESANIRLSNLEPNSDEWLKGLEVIERLEQQGRSGRLYEAQSKQMSNIIGEEEFKVMTWLNYVSSETSYTYDQLAVMPYPQFLEISNRVQVQDNLKAAHEADRVNEEKRRNKK</sequence>
<evidence type="ECO:0000313" key="2">
    <source>
        <dbReference type="Proteomes" id="UP000235406"/>
    </source>
</evidence>
<protein>
    <submittedName>
        <fullName evidence="1">Uncharacterized protein</fullName>
    </submittedName>
</protein>
<name>A0A2N7KM04_9VIBR</name>
<evidence type="ECO:0000313" key="1">
    <source>
        <dbReference type="EMBL" id="PMM77434.1"/>
    </source>
</evidence>
<organism evidence="1 2">
    <name type="scientific">Vibrio lentus</name>
    <dbReference type="NCBI Taxonomy" id="136468"/>
    <lineage>
        <taxon>Bacteria</taxon>
        <taxon>Pseudomonadati</taxon>
        <taxon>Pseudomonadota</taxon>
        <taxon>Gammaproteobacteria</taxon>
        <taxon>Vibrionales</taxon>
        <taxon>Vibrionaceae</taxon>
        <taxon>Vibrio</taxon>
    </lineage>
</organism>
<dbReference type="AlphaFoldDB" id="A0A2N7KM04"/>
<dbReference type="EMBL" id="MCZK01000009">
    <property type="protein sequence ID" value="PMM77434.1"/>
    <property type="molecule type" value="Genomic_DNA"/>
</dbReference>
<accession>A0A2N7KM04</accession>
<proteinExistence type="predicted"/>